<keyword evidence="3" id="KW-0436">Ligase</keyword>
<dbReference type="GO" id="GO:0046872">
    <property type="term" value="F:metal ion binding"/>
    <property type="evidence" value="ECO:0007669"/>
    <property type="project" value="InterPro"/>
</dbReference>
<dbReference type="Proteomes" id="UP000291191">
    <property type="component" value="Unassembled WGS sequence"/>
</dbReference>
<dbReference type="InterPro" id="IPR011761">
    <property type="entry name" value="ATP-grasp"/>
</dbReference>
<proteinExistence type="predicted"/>
<gene>
    <name evidence="3" type="ORF">EAJ06_19510</name>
</gene>
<protein>
    <submittedName>
        <fullName evidence="3">Carboxylate--amine ligase</fullName>
    </submittedName>
</protein>
<dbReference type="AlphaFoldDB" id="A0A4Q5H8Z1"/>
<name>A0A4Q5H8Z1_9BACE</name>
<evidence type="ECO:0000313" key="4">
    <source>
        <dbReference type="Proteomes" id="UP000291191"/>
    </source>
</evidence>
<dbReference type="PROSITE" id="PS50975">
    <property type="entry name" value="ATP_GRASP"/>
    <property type="match status" value="1"/>
</dbReference>
<keyword evidence="4" id="KW-1185">Reference proteome</keyword>
<keyword evidence="1" id="KW-0547">Nucleotide-binding</keyword>
<dbReference type="RefSeq" id="WP_130070224.1">
    <property type="nucleotide sequence ID" value="NZ_RCXO01000031.1"/>
</dbReference>
<evidence type="ECO:0000256" key="1">
    <source>
        <dbReference type="PROSITE-ProRule" id="PRU00409"/>
    </source>
</evidence>
<dbReference type="EMBL" id="RCXO01000031">
    <property type="protein sequence ID" value="RYT78038.1"/>
    <property type="molecule type" value="Genomic_DNA"/>
</dbReference>
<organism evidence="3 4">
    <name type="scientific">Bacteroides intestinalis</name>
    <dbReference type="NCBI Taxonomy" id="329854"/>
    <lineage>
        <taxon>Bacteria</taxon>
        <taxon>Pseudomonadati</taxon>
        <taxon>Bacteroidota</taxon>
        <taxon>Bacteroidia</taxon>
        <taxon>Bacteroidales</taxon>
        <taxon>Bacteroidaceae</taxon>
        <taxon>Bacteroides</taxon>
    </lineage>
</organism>
<reference evidence="3 4" key="1">
    <citation type="journal article" date="2019" name="Science, e1252229">
        <title>Invertible promoters mediate bacterial phase variation, antibiotic resistance, and host adaptation in the gut.</title>
        <authorList>
            <person name="Jiang X."/>
            <person name="Hall A.B."/>
            <person name="Arthur T.D."/>
            <person name="Plichta D.R."/>
            <person name="Covington C.T."/>
            <person name="Poyet M."/>
            <person name="Crothers J."/>
            <person name="Moses P.L."/>
            <person name="Tolonen A.C."/>
            <person name="Vlamakis H."/>
            <person name="Alm E.J."/>
            <person name="Xavier R.J."/>
        </authorList>
    </citation>
    <scope>NUCLEOTIDE SEQUENCE [LARGE SCALE GENOMIC DNA]</scope>
    <source>
        <strain evidence="4">bf_0095</strain>
    </source>
</reference>
<dbReference type="OrthoDB" id="783569at2"/>
<feature type="domain" description="ATP-grasp" evidence="2">
    <location>
        <begin position="122"/>
        <end position="306"/>
    </location>
</feature>
<dbReference type="Gene3D" id="3.30.470.20">
    <property type="entry name" value="ATP-grasp fold, B domain"/>
    <property type="match status" value="1"/>
</dbReference>
<sequence>MNKIIVIGGIHHNTLGVVRSLGKAGLTDNIILLNVSLDNSFVGKSKYVRKENVYKVQDEKDIVDKVYCIAITQKEKPVIICCGDSIISVIDDAYDFLVPYCILPTAGEQSRISHFLDKEIQCTLAEKCGLKVPLHFLLRDRNKLDLTKLPYPCIVKPMSSIVGQKSDIVICSSKKDLENYLSDKKSCLHLEEYIVKTIEFQLIGCSLEQKIIIPGYTIIIRQPNNTNTGYLKYLPIQDGVVPVTLIEKVEKFIREIGYKGLFSVEFIRDAVGNDYFLEINMRNDGNAYCVQCAGVNLPNIWYKYAANPQAEIEESVVFERPIYLMPEFNDIRNIFKVGVMQWMRECFTADTHTIFDKCDLAPFFYALYSKVKRKIVG</sequence>
<dbReference type="SUPFAM" id="SSF56059">
    <property type="entry name" value="Glutathione synthetase ATP-binding domain-like"/>
    <property type="match status" value="1"/>
</dbReference>
<keyword evidence="1" id="KW-0067">ATP-binding</keyword>
<accession>A0A4Q5H8Z1</accession>
<evidence type="ECO:0000313" key="3">
    <source>
        <dbReference type="EMBL" id="RYT78038.1"/>
    </source>
</evidence>
<dbReference type="Pfam" id="PF15632">
    <property type="entry name" value="ATPgrasp_Ter"/>
    <property type="match status" value="1"/>
</dbReference>
<dbReference type="GO" id="GO:0005524">
    <property type="term" value="F:ATP binding"/>
    <property type="evidence" value="ECO:0007669"/>
    <property type="project" value="UniProtKB-UniRule"/>
</dbReference>
<comment type="caution">
    <text evidence="3">The sequence shown here is derived from an EMBL/GenBank/DDBJ whole genome shotgun (WGS) entry which is preliminary data.</text>
</comment>
<dbReference type="GO" id="GO:0016874">
    <property type="term" value="F:ligase activity"/>
    <property type="evidence" value="ECO:0007669"/>
    <property type="project" value="UniProtKB-KW"/>
</dbReference>
<evidence type="ECO:0000259" key="2">
    <source>
        <dbReference type="PROSITE" id="PS50975"/>
    </source>
</evidence>